<evidence type="ECO:0000256" key="3">
    <source>
        <dbReference type="SAM" id="MobiDB-lite"/>
    </source>
</evidence>
<dbReference type="GO" id="GO:0008270">
    <property type="term" value="F:zinc ion binding"/>
    <property type="evidence" value="ECO:0007669"/>
    <property type="project" value="UniProtKB-KW"/>
</dbReference>
<dbReference type="PROSITE" id="PS50081">
    <property type="entry name" value="ZF_DAG_PE_2"/>
    <property type="match status" value="1"/>
</dbReference>
<keyword evidence="1" id="KW-0479">Metal-binding</keyword>
<reference evidence="6 7" key="1">
    <citation type="submission" date="2016-03" db="EMBL/GenBank/DDBJ databases">
        <title>EvidentialGene: Evidence-directed Construction of Genes on Genomes.</title>
        <authorList>
            <person name="Gilbert D.G."/>
            <person name="Choi J.-H."/>
            <person name="Mockaitis K."/>
            <person name="Colbourne J."/>
            <person name="Pfrender M."/>
        </authorList>
    </citation>
    <scope>NUCLEOTIDE SEQUENCE [LARGE SCALE GENOMIC DNA]</scope>
    <source>
        <strain evidence="6 7">Xinb3</strain>
        <tissue evidence="6">Complete organism</tissue>
    </source>
</reference>
<dbReference type="OrthoDB" id="6375922at2759"/>
<comment type="caution">
    <text evidence="6">The sequence shown here is derived from an EMBL/GenBank/DDBJ whole genome shotgun (WGS) entry which is preliminary data.</text>
</comment>
<protein>
    <submittedName>
        <fullName evidence="6">Protein kinase C-like protein</fullName>
    </submittedName>
</protein>
<dbReference type="PANTHER" id="PTHR22968">
    <property type="entry name" value="PROTEIN KINASE C, MU"/>
    <property type="match status" value="1"/>
</dbReference>
<keyword evidence="4" id="KW-0472">Membrane</keyword>
<dbReference type="SUPFAM" id="SSF57889">
    <property type="entry name" value="Cysteine-rich domain"/>
    <property type="match status" value="1"/>
</dbReference>
<dbReference type="AlphaFoldDB" id="A0A162DHC5"/>
<accession>A0A162DHC5</accession>
<dbReference type="GO" id="GO:0004674">
    <property type="term" value="F:protein serine/threonine kinase activity"/>
    <property type="evidence" value="ECO:0007669"/>
    <property type="project" value="UniProtKB-KW"/>
</dbReference>
<evidence type="ECO:0000313" key="6">
    <source>
        <dbReference type="EMBL" id="KZS11764.1"/>
    </source>
</evidence>
<dbReference type="EMBL" id="LRGB01001569">
    <property type="protein sequence ID" value="KZS11764.1"/>
    <property type="molecule type" value="Genomic_DNA"/>
</dbReference>
<feature type="compositionally biased region" description="Acidic residues" evidence="3">
    <location>
        <begin position="94"/>
        <end position="104"/>
    </location>
</feature>
<evidence type="ECO:0000256" key="1">
    <source>
        <dbReference type="ARBA" id="ARBA00022723"/>
    </source>
</evidence>
<feature type="compositionally biased region" description="Polar residues" evidence="3">
    <location>
        <begin position="169"/>
        <end position="182"/>
    </location>
</feature>
<dbReference type="GO" id="GO:0035556">
    <property type="term" value="P:intracellular signal transduction"/>
    <property type="evidence" value="ECO:0007669"/>
    <property type="project" value="TreeGrafter"/>
</dbReference>
<dbReference type="Pfam" id="PF00130">
    <property type="entry name" value="C1_1"/>
    <property type="match status" value="1"/>
</dbReference>
<dbReference type="PANTHER" id="PTHR22968:SF14">
    <property type="entry name" value="PROTEIN KINASE C"/>
    <property type="match status" value="1"/>
</dbReference>
<evidence type="ECO:0000259" key="5">
    <source>
        <dbReference type="PROSITE" id="PS50081"/>
    </source>
</evidence>
<sequence length="274" mass="31118">MEFLYRRATQPRRSRSRFAAGPLHEAGREERHGSRRSVGGSASVGRPVQTICRRQHMGKRSKLFVVRFAVLSAFLSASTAGPALCPNSWMTQEAADEDEDDDDGDERKVAKWPDGLPPQNGSSCLCLVNFFVFLPSSPSPQFKSQRKQKKKTVFNMMFTGSHAAKKRSSSSTSHKQRQFLSQERQHPAAIAERSVDRTRLSCQECHDKILGKCPGSGKESQNTIYLRERFKIDVPHRFRVHNYMSPTFCDHCGSLLYGLFRQGLKCEGFYAYFR</sequence>
<dbReference type="Proteomes" id="UP000076858">
    <property type="component" value="Unassembled WGS sequence"/>
</dbReference>
<keyword evidence="4" id="KW-0812">Transmembrane</keyword>
<feature type="region of interest" description="Disordered" evidence="3">
    <location>
        <begin position="162"/>
        <end position="189"/>
    </location>
</feature>
<keyword evidence="6" id="KW-0418">Kinase</keyword>
<dbReference type="Gene3D" id="3.30.60.20">
    <property type="match status" value="1"/>
</dbReference>
<feature type="region of interest" description="Disordered" evidence="3">
    <location>
        <begin position="1"/>
        <end position="44"/>
    </location>
</feature>
<evidence type="ECO:0000256" key="4">
    <source>
        <dbReference type="SAM" id="Phobius"/>
    </source>
</evidence>
<dbReference type="InterPro" id="IPR002219">
    <property type="entry name" value="PKC_DAG/PE"/>
</dbReference>
<dbReference type="GO" id="GO:0005829">
    <property type="term" value="C:cytosol"/>
    <property type="evidence" value="ECO:0007669"/>
    <property type="project" value="TreeGrafter"/>
</dbReference>
<feature type="region of interest" description="Disordered" evidence="3">
    <location>
        <begin position="92"/>
        <end position="115"/>
    </location>
</feature>
<keyword evidence="7" id="KW-1185">Reference proteome</keyword>
<feature type="transmembrane region" description="Helical" evidence="4">
    <location>
        <begin position="63"/>
        <end position="84"/>
    </location>
</feature>
<dbReference type="GO" id="GO:0016020">
    <property type="term" value="C:membrane"/>
    <property type="evidence" value="ECO:0007669"/>
    <property type="project" value="UniProtKB-SubCell"/>
</dbReference>
<keyword evidence="6" id="KW-0808">Transferase</keyword>
<name>A0A162DHC5_9CRUS</name>
<dbReference type="GO" id="GO:0007200">
    <property type="term" value="P:phospholipase C-activating G protein-coupled receptor signaling pathway"/>
    <property type="evidence" value="ECO:0007669"/>
    <property type="project" value="TreeGrafter"/>
</dbReference>
<dbReference type="InterPro" id="IPR046349">
    <property type="entry name" value="C1-like_sf"/>
</dbReference>
<keyword evidence="4" id="KW-1133">Transmembrane helix</keyword>
<feature type="domain" description="Phorbol-ester/DAG-type" evidence="5">
    <location>
        <begin position="235"/>
        <end position="274"/>
    </location>
</feature>
<gene>
    <name evidence="6" type="ORF">APZ42_023468</name>
</gene>
<dbReference type="STRING" id="35525.A0A162DHC5"/>
<evidence type="ECO:0000313" key="7">
    <source>
        <dbReference type="Proteomes" id="UP000076858"/>
    </source>
</evidence>
<evidence type="ECO:0000256" key="2">
    <source>
        <dbReference type="ARBA" id="ARBA00022833"/>
    </source>
</evidence>
<keyword evidence="2" id="KW-0862">Zinc</keyword>
<proteinExistence type="predicted"/>
<organism evidence="6 7">
    <name type="scientific">Daphnia magna</name>
    <dbReference type="NCBI Taxonomy" id="35525"/>
    <lineage>
        <taxon>Eukaryota</taxon>
        <taxon>Metazoa</taxon>
        <taxon>Ecdysozoa</taxon>
        <taxon>Arthropoda</taxon>
        <taxon>Crustacea</taxon>
        <taxon>Branchiopoda</taxon>
        <taxon>Diplostraca</taxon>
        <taxon>Cladocera</taxon>
        <taxon>Anomopoda</taxon>
        <taxon>Daphniidae</taxon>
        <taxon>Daphnia</taxon>
    </lineage>
</organism>